<reference evidence="3" key="1">
    <citation type="submission" date="2021-01" db="EMBL/GenBank/DDBJ databases">
        <authorList>
            <person name="Kaushik A."/>
        </authorList>
    </citation>
    <scope>NUCLEOTIDE SEQUENCE</scope>
    <source>
        <strain evidence="3">AG4-R118</strain>
    </source>
</reference>
<evidence type="ECO:0000313" key="3">
    <source>
        <dbReference type="EMBL" id="CAE6414693.1"/>
    </source>
</evidence>
<dbReference type="EMBL" id="CAJMWX010000369">
    <property type="protein sequence ID" value="CAE6414693.1"/>
    <property type="molecule type" value="Genomic_DNA"/>
</dbReference>
<dbReference type="OrthoDB" id="73691at2759"/>
<comment type="caution">
    <text evidence="3">The sequence shown here is derived from an EMBL/GenBank/DDBJ whole genome shotgun (WGS) entry which is preliminary data.</text>
</comment>
<dbReference type="Pfam" id="PF11951">
    <property type="entry name" value="Fungal_trans_2"/>
    <property type="match status" value="1"/>
</dbReference>
<dbReference type="InterPro" id="IPR021858">
    <property type="entry name" value="Fun_TF"/>
</dbReference>
<dbReference type="PANTHER" id="PTHR37534">
    <property type="entry name" value="TRANSCRIPTIONAL ACTIVATOR PROTEIN UGA3"/>
    <property type="match status" value="1"/>
</dbReference>
<dbReference type="GO" id="GO:0005634">
    <property type="term" value="C:nucleus"/>
    <property type="evidence" value="ECO:0007669"/>
    <property type="project" value="UniProtKB-SubCell"/>
</dbReference>
<dbReference type="Proteomes" id="UP000663888">
    <property type="component" value="Unassembled WGS sequence"/>
</dbReference>
<dbReference type="PANTHER" id="PTHR37534:SF46">
    <property type="entry name" value="ZN(II)2CYS6 TRANSCRIPTION FACTOR (EUROFUNG)"/>
    <property type="match status" value="1"/>
</dbReference>
<keyword evidence="2" id="KW-0539">Nucleus</keyword>
<organism evidence="3 4">
    <name type="scientific">Rhizoctonia solani</name>
    <dbReference type="NCBI Taxonomy" id="456999"/>
    <lineage>
        <taxon>Eukaryota</taxon>
        <taxon>Fungi</taxon>
        <taxon>Dikarya</taxon>
        <taxon>Basidiomycota</taxon>
        <taxon>Agaricomycotina</taxon>
        <taxon>Agaricomycetes</taxon>
        <taxon>Cantharellales</taxon>
        <taxon>Ceratobasidiaceae</taxon>
        <taxon>Rhizoctonia</taxon>
    </lineage>
</organism>
<protein>
    <submittedName>
        <fullName evidence="3">Uncharacterized protein</fullName>
    </submittedName>
</protein>
<gene>
    <name evidence="3" type="ORF">RDB_LOCUS15564</name>
</gene>
<name>A0A8H3A822_9AGAM</name>
<evidence type="ECO:0000256" key="2">
    <source>
        <dbReference type="ARBA" id="ARBA00023242"/>
    </source>
</evidence>
<accession>A0A8H3A822</accession>
<evidence type="ECO:0000256" key="1">
    <source>
        <dbReference type="ARBA" id="ARBA00004123"/>
    </source>
</evidence>
<comment type="subcellular location">
    <subcellularLocation>
        <location evidence="1">Nucleus</location>
    </subcellularLocation>
</comment>
<proteinExistence type="predicted"/>
<dbReference type="AlphaFoldDB" id="A0A8H3A822"/>
<sequence length="395" mass="45397">MWEFAQDLGPRVIWPPEDLEDPDNFDPEGAMPNLHRSIIRLNEKQSIEPIFREVCDFYSDFMTRVFYDYSLVSKTLVEWMLQRYKLSDSAKHGMLATIFLIRSQYERSMLADPLRKRAKEFYSLATHRLSRELDNISLSPLTKLAGLTEIMNYEYNAGNLPNYYAHGDQAAPLVKLIMGGETIDLLNLCGEQTFDVRFFAWWDIMSSMSTSRPTRFKYISNLAHATQSNISQESGIEWICGCPNVLAILLARTTALRHAQLPYQEMVSRGSELEQIIRDWQFHPLWAKASLLRVARICAQEIWRHTGILYVHHAIFRSDASHPLVKDSVKNIIKLAATLKPGGTPDCFLAAPYFINLGLVLAEIPAVTLTLSLEVMPEKSCEMIIWFWKNFSYSD</sequence>
<evidence type="ECO:0000313" key="4">
    <source>
        <dbReference type="Proteomes" id="UP000663888"/>
    </source>
</evidence>